<sequence>MDTSKKNRLDEADAGLGPGASSPDTDARDLEPVDAVAEKKIVRKLDMHIVPLVMLLYLFSFLDRVNIGNARLYNLERDLNLQGNQFQVAVSILFVTYIIFEVPSNLVLKLFTPCRWIAFITVAWGVIATLTGLVNSYGALIACRLLLGVVEAGLFPGLNVYLTFFYSKHELALRVGYLFVSAAIAGGLGGLLAYGIGHMEGVAGLSGWRWIMIIEGLPTVVLGVVTYFALPNDAASAYFLTDEEKAIMARRRGREYGNTSSAQEFSKDDMFKAFKDWKVWVFCVAQFGADTMLYGESCGPKDGRETVFLTATGYSTFLPTIINGLGTWTPAQVQLLTVPCYFLGAVVYMAMAFLSDRMQRRGLFCVIFGTISVIGYGVLISPTSNGAHYFGCFLVAAGLYVVVGLPLAWLPNNSPRYGKRTTASGMQLTIGNCSGVMSSFIYQAIDKPRYIRGHAVTLSMVGMATCLYGFLWFWYWRENKQREAGHIQSKHADLSDDELAELGDESPRYRYTI</sequence>
<feature type="domain" description="Major facilitator superfamily (MFS) profile" evidence="8">
    <location>
        <begin position="49"/>
        <end position="481"/>
    </location>
</feature>
<protein>
    <submittedName>
        <fullName evidence="9">Transporter</fullName>
    </submittedName>
</protein>
<comment type="subcellular location">
    <subcellularLocation>
        <location evidence="1">Membrane</location>
        <topology evidence="1">Multi-pass membrane protein</topology>
    </subcellularLocation>
</comment>
<dbReference type="AlphaFoldDB" id="A0AA37PAJ8"/>
<dbReference type="Proteomes" id="UP001055115">
    <property type="component" value="Unassembled WGS sequence"/>
</dbReference>
<keyword evidence="3 7" id="KW-0812">Transmembrane</keyword>
<feature type="compositionally biased region" description="Basic and acidic residues" evidence="6">
    <location>
        <begin position="1"/>
        <end position="11"/>
    </location>
</feature>
<feature type="transmembrane region" description="Helical" evidence="7">
    <location>
        <begin position="208"/>
        <end position="230"/>
    </location>
</feature>
<evidence type="ECO:0000259" key="8">
    <source>
        <dbReference type="PROSITE" id="PS50850"/>
    </source>
</evidence>
<dbReference type="GO" id="GO:0016020">
    <property type="term" value="C:membrane"/>
    <property type="evidence" value="ECO:0007669"/>
    <property type="project" value="UniProtKB-SubCell"/>
</dbReference>
<proteinExistence type="predicted"/>
<dbReference type="EMBL" id="BQXU01000025">
    <property type="protein sequence ID" value="GKT48688.1"/>
    <property type="molecule type" value="Genomic_DNA"/>
</dbReference>
<dbReference type="Pfam" id="PF07690">
    <property type="entry name" value="MFS_1"/>
    <property type="match status" value="1"/>
</dbReference>
<evidence type="ECO:0000313" key="10">
    <source>
        <dbReference type="Proteomes" id="UP001055115"/>
    </source>
</evidence>
<accession>A0AA37PAJ8</accession>
<evidence type="ECO:0000256" key="3">
    <source>
        <dbReference type="ARBA" id="ARBA00022692"/>
    </source>
</evidence>
<feature type="transmembrane region" description="Helical" evidence="7">
    <location>
        <begin position="363"/>
        <end position="381"/>
    </location>
</feature>
<feature type="transmembrane region" description="Helical" evidence="7">
    <location>
        <begin position="176"/>
        <end position="196"/>
    </location>
</feature>
<keyword evidence="2" id="KW-0813">Transport</keyword>
<feature type="transmembrane region" description="Helical" evidence="7">
    <location>
        <begin position="87"/>
        <end position="108"/>
    </location>
</feature>
<evidence type="ECO:0000256" key="2">
    <source>
        <dbReference type="ARBA" id="ARBA00022448"/>
    </source>
</evidence>
<gene>
    <name evidence="9" type="ORF">ColSpa_08869</name>
</gene>
<dbReference type="RefSeq" id="XP_049131038.1">
    <property type="nucleotide sequence ID" value="XM_049275081.1"/>
</dbReference>
<evidence type="ECO:0000313" key="9">
    <source>
        <dbReference type="EMBL" id="GKT48688.1"/>
    </source>
</evidence>
<evidence type="ECO:0000256" key="6">
    <source>
        <dbReference type="SAM" id="MobiDB-lite"/>
    </source>
</evidence>
<feature type="transmembrane region" description="Helical" evidence="7">
    <location>
        <begin position="115"/>
        <end position="133"/>
    </location>
</feature>
<keyword evidence="10" id="KW-1185">Reference proteome</keyword>
<name>A0AA37PAJ8_9PEZI</name>
<keyword evidence="5 7" id="KW-0472">Membrane</keyword>
<feature type="transmembrane region" description="Helical" evidence="7">
    <location>
        <begin position="422"/>
        <end position="445"/>
    </location>
</feature>
<feature type="region of interest" description="Disordered" evidence="6">
    <location>
        <begin position="1"/>
        <end position="28"/>
    </location>
</feature>
<evidence type="ECO:0000256" key="5">
    <source>
        <dbReference type="ARBA" id="ARBA00023136"/>
    </source>
</evidence>
<feature type="transmembrane region" description="Helical" evidence="7">
    <location>
        <begin position="307"/>
        <end position="325"/>
    </location>
</feature>
<dbReference type="PROSITE" id="PS50850">
    <property type="entry name" value="MFS"/>
    <property type="match status" value="1"/>
</dbReference>
<feature type="transmembrane region" description="Helical" evidence="7">
    <location>
        <begin position="331"/>
        <end position="351"/>
    </location>
</feature>
<feature type="transmembrane region" description="Helical" evidence="7">
    <location>
        <begin position="49"/>
        <end position="67"/>
    </location>
</feature>
<dbReference type="PANTHER" id="PTHR43791">
    <property type="entry name" value="PERMEASE-RELATED"/>
    <property type="match status" value="1"/>
</dbReference>
<feature type="transmembrane region" description="Helical" evidence="7">
    <location>
        <begin position="451"/>
        <end position="475"/>
    </location>
</feature>
<dbReference type="Gene3D" id="1.20.1250.20">
    <property type="entry name" value="MFS general substrate transporter like domains"/>
    <property type="match status" value="2"/>
</dbReference>
<dbReference type="InterPro" id="IPR036259">
    <property type="entry name" value="MFS_trans_sf"/>
</dbReference>
<dbReference type="FunFam" id="1.20.1250.20:FF:000034">
    <property type="entry name" value="MFS general substrate transporter"/>
    <property type="match status" value="1"/>
</dbReference>
<organism evidence="9 10">
    <name type="scientific">Colletotrichum spaethianum</name>
    <dbReference type="NCBI Taxonomy" id="700344"/>
    <lineage>
        <taxon>Eukaryota</taxon>
        <taxon>Fungi</taxon>
        <taxon>Dikarya</taxon>
        <taxon>Ascomycota</taxon>
        <taxon>Pezizomycotina</taxon>
        <taxon>Sordariomycetes</taxon>
        <taxon>Hypocreomycetidae</taxon>
        <taxon>Glomerellales</taxon>
        <taxon>Glomerellaceae</taxon>
        <taxon>Colletotrichum</taxon>
        <taxon>Colletotrichum spaethianum species complex</taxon>
    </lineage>
</organism>
<evidence type="ECO:0000256" key="7">
    <source>
        <dbReference type="SAM" id="Phobius"/>
    </source>
</evidence>
<keyword evidence="4 7" id="KW-1133">Transmembrane helix</keyword>
<dbReference type="PANTHER" id="PTHR43791:SF91">
    <property type="entry name" value="MAJOR FACILITATOR SUPERFAMILY (MFS) PROFILE DOMAIN-CONTAINING PROTEIN-RELATED"/>
    <property type="match status" value="1"/>
</dbReference>
<dbReference type="InterPro" id="IPR011701">
    <property type="entry name" value="MFS"/>
</dbReference>
<dbReference type="GeneID" id="73329671"/>
<dbReference type="GO" id="GO:0022857">
    <property type="term" value="F:transmembrane transporter activity"/>
    <property type="evidence" value="ECO:0007669"/>
    <property type="project" value="InterPro"/>
</dbReference>
<evidence type="ECO:0000256" key="4">
    <source>
        <dbReference type="ARBA" id="ARBA00022989"/>
    </source>
</evidence>
<feature type="transmembrane region" description="Helical" evidence="7">
    <location>
        <begin position="387"/>
        <end position="410"/>
    </location>
</feature>
<dbReference type="FunFam" id="1.20.1250.20:FF:000068">
    <property type="entry name" value="MFS general substrate transporter"/>
    <property type="match status" value="1"/>
</dbReference>
<reference evidence="9 10" key="1">
    <citation type="submission" date="2022-03" db="EMBL/GenBank/DDBJ databases">
        <title>Genome data of Colletotrichum spp.</title>
        <authorList>
            <person name="Utami Y.D."/>
            <person name="Hiruma K."/>
        </authorList>
    </citation>
    <scope>NUCLEOTIDE SEQUENCE [LARGE SCALE GENOMIC DNA]</scope>
    <source>
        <strain evidence="9 10">MAFF 239500</strain>
    </source>
</reference>
<evidence type="ECO:0000256" key="1">
    <source>
        <dbReference type="ARBA" id="ARBA00004141"/>
    </source>
</evidence>
<comment type="caution">
    <text evidence="9">The sequence shown here is derived from an EMBL/GenBank/DDBJ whole genome shotgun (WGS) entry which is preliminary data.</text>
</comment>
<dbReference type="InterPro" id="IPR020846">
    <property type="entry name" value="MFS_dom"/>
</dbReference>
<feature type="transmembrane region" description="Helical" evidence="7">
    <location>
        <begin position="139"/>
        <end position="164"/>
    </location>
</feature>
<dbReference type="SUPFAM" id="SSF103473">
    <property type="entry name" value="MFS general substrate transporter"/>
    <property type="match status" value="1"/>
</dbReference>